<proteinExistence type="predicted"/>
<dbReference type="EMBL" id="CP016545">
    <property type="protein sequence ID" value="ANU06903.1"/>
    <property type="molecule type" value="Genomic_DNA"/>
</dbReference>
<keyword evidence="1" id="KW-0732">Signal</keyword>
<feature type="signal peptide" evidence="1">
    <location>
        <begin position="1"/>
        <end position="24"/>
    </location>
</feature>
<dbReference type="Proteomes" id="UP000092698">
    <property type="component" value="Chromosome"/>
</dbReference>
<sequence length="100" mass="9746">MKRTGIVLSSLSVALLAMAQPALAQVADTRSADAIPQTGASNPYIREVIRVEEGAAAIIPPPSVGFLPYLIGPLLLGLGLVALGGGGGGSVGSGGPDSPG</sequence>
<dbReference type="AlphaFoldDB" id="A0A1C7D6H0"/>
<evidence type="ECO:0008006" key="4">
    <source>
        <dbReference type="Google" id="ProtNLM"/>
    </source>
</evidence>
<organism evidence="2 3">
    <name type="scientific">Paraurantiacibacter namhicola</name>
    <dbReference type="NCBI Taxonomy" id="645517"/>
    <lineage>
        <taxon>Bacteria</taxon>
        <taxon>Pseudomonadati</taxon>
        <taxon>Pseudomonadota</taxon>
        <taxon>Alphaproteobacteria</taxon>
        <taxon>Sphingomonadales</taxon>
        <taxon>Erythrobacteraceae</taxon>
        <taxon>Paraurantiacibacter</taxon>
    </lineage>
</organism>
<keyword evidence="3" id="KW-1185">Reference proteome</keyword>
<accession>A0A1C7D6H0</accession>
<protein>
    <recommendedName>
        <fullName evidence="4">Secreted protein</fullName>
    </recommendedName>
</protein>
<name>A0A1C7D6H0_9SPHN</name>
<feature type="chain" id="PRO_5008884320" description="Secreted protein" evidence="1">
    <location>
        <begin position="25"/>
        <end position="100"/>
    </location>
</feature>
<evidence type="ECO:0000313" key="2">
    <source>
        <dbReference type="EMBL" id="ANU06903.1"/>
    </source>
</evidence>
<reference evidence="2 3" key="1">
    <citation type="submission" date="2016-07" db="EMBL/GenBank/DDBJ databases">
        <title>Complete genome sequence of Altererythrobacter namhicola JCM 16345T, containing esterase-encoding genes.</title>
        <authorList>
            <person name="Cheng H."/>
            <person name="Wu Y.-H."/>
            <person name="Jian S.-L."/>
            <person name="Huo Y.-Y."/>
            <person name="Wang C.-S."/>
            <person name="Xu X.-W."/>
        </authorList>
    </citation>
    <scope>NUCLEOTIDE SEQUENCE [LARGE SCALE GENOMIC DNA]</scope>
    <source>
        <strain evidence="2 3">JCM 16345</strain>
    </source>
</reference>
<evidence type="ECO:0000313" key="3">
    <source>
        <dbReference type="Proteomes" id="UP000092698"/>
    </source>
</evidence>
<dbReference type="STRING" id="645517.A6F65_00580"/>
<evidence type="ECO:0000256" key="1">
    <source>
        <dbReference type="SAM" id="SignalP"/>
    </source>
</evidence>
<dbReference type="RefSeq" id="WP_067785769.1">
    <property type="nucleotide sequence ID" value="NZ_CP016545.1"/>
</dbReference>
<gene>
    <name evidence="2" type="ORF">A6F65_00580</name>
</gene>
<dbReference type="KEGG" id="anh:A6F65_00580"/>